<comment type="caution">
    <text evidence="3">The sequence shown here is derived from an EMBL/GenBank/DDBJ whole genome shotgun (WGS) entry which is preliminary data.</text>
</comment>
<keyword evidence="1" id="KW-0067">ATP-binding</keyword>
<dbReference type="InterPro" id="IPR010285">
    <property type="entry name" value="DNA_helicase_pif1-like_DEAD"/>
</dbReference>
<sequence length="185" mass="20956">MRETDFAKDSKAIKEILISKHNTKRYEENTKKRGDARLYNIKESNIHVDIDNRYASISRKDYSASIPMHSTSTLTSSILKSTADVIPKLSRMLTKTGGDFRQVLLVTPRFSRAETVNVCIANSYVWKVVKVTLLKENMRATIDINYSEFLLKVGNGECNVAPDDGMVRIPDEIVLNFKDGNSIHN</sequence>
<dbReference type="OrthoDB" id="1731748at2759"/>
<keyword evidence="1" id="KW-0233">DNA recombination</keyword>
<dbReference type="EC" id="5.6.2.3" evidence="1"/>
<dbReference type="AlphaFoldDB" id="A0A7J7MXH8"/>
<name>A0A7J7MXH8_9MAGN</name>
<evidence type="ECO:0000313" key="4">
    <source>
        <dbReference type="Proteomes" id="UP000541444"/>
    </source>
</evidence>
<keyword evidence="1" id="KW-0547">Nucleotide-binding</keyword>
<keyword evidence="1" id="KW-0234">DNA repair</keyword>
<dbReference type="Proteomes" id="UP000541444">
    <property type="component" value="Unassembled WGS sequence"/>
</dbReference>
<dbReference type="GO" id="GO:0006310">
    <property type="term" value="P:DNA recombination"/>
    <property type="evidence" value="ECO:0007669"/>
    <property type="project" value="UniProtKB-KW"/>
</dbReference>
<proteinExistence type="inferred from homology"/>
<dbReference type="GO" id="GO:0000723">
    <property type="term" value="P:telomere maintenance"/>
    <property type="evidence" value="ECO:0007669"/>
    <property type="project" value="InterPro"/>
</dbReference>
<dbReference type="GO" id="GO:0016787">
    <property type="term" value="F:hydrolase activity"/>
    <property type="evidence" value="ECO:0007669"/>
    <property type="project" value="UniProtKB-KW"/>
</dbReference>
<dbReference type="Pfam" id="PF05970">
    <property type="entry name" value="PIF1"/>
    <property type="match status" value="1"/>
</dbReference>
<dbReference type="GO" id="GO:0043139">
    <property type="term" value="F:5'-3' DNA helicase activity"/>
    <property type="evidence" value="ECO:0007669"/>
    <property type="project" value="UniProtKB-EC"/>
</dbReference>
<evidence type="ECO:0000313" key="3">
    <source>
        <dbReference type="EMBL" id="KAF6159527.1"/>
    </source>
</evidence>
<organism evidence="3 4">
    <name type="scientific">Kingdonia uniflora</name>
    <dbReference type="NCBI Taxonomy" id="39325"/>
    <lineage>
        <taxon>Eukaryota</taxon>
        <taxon>Viridiplantae</taxon>
        <taxon>Streptophyta</taxon>
        <taxon>Embryophyta</taxon>
        <taxon>Tracheophyta</taxon>
        <taxon>Spermatophyta</taxon>
        <taxon>Magnoliopsida</taxon>
        <taxon>Ranunculales</taxon>
        <taxon>Circaeasteraceae</taxon>
        <taxon>Kingdonia</taxon>
    </lineage>
</organism>
<dbReference type="GO" id="GO:0006281">
    <property type="term" value="P:DNA repair"/>
    <property type="evidence" value="ECO:0007669"/>
    <property type="project" value="UniProtKB-KW"/>
</dbReference>
<comment type="similarity">
    <text evidence="1">Belongs to the helicase family.</text>
</comment>
<dbReference type="GO" id="GO:0005524">
    <property type="term" value="F:ATP binding"/>
    <property type="evidence" value="ECO:0007669"/>
    <property type="project" value="UniProtKB-KW"/>
</dbReference>
<dbReference type="EMBL" id="JACGCM010001193">
    <property type="protein sequence ID" value="KAF6159527.1"/>
    <property type="molecule type" value="Genomic_DNA"/>
</dbReference>
<keyword evidence="1" id="KW-0227">DNA damage</keyword>
<keyword evidence="1" id="KW-0347">Helicase</keyword>
<evidence type="ECO:0000256" key="1">
    <source>
        <dbReference type="RuleBase" id="RU363044"/>
    </source>
</evidence>
<comment type="catalytic activity">
    <reaction evidence="1">
        <text>ATP + H2O = ADP + phosphate + H(+)</text>
        <dbReference type="Rhea" id="RHEA:13065"/>
        <dbReference type="ChEBI" id="CHEBI:15377"/>
        <dbReference type="ChEBI" id="CHEBI:15378"/>
        <dbReference type="ChEBI" id="CHEBI:30616"/>
        <dbReference type="ChEBI" id="CHEBI:43474"/>
        <dbReference type="ChEBI" id="CHEBI:456216"/>
        <dbReference type="EC" id="5.6.2.3"/>
    </reaction>
</comment>
<accession>A0A7J7MXH8</accession>
<reference evidence="3 4" key="1">
    <citation type="journal article" date="2020" name="IScience">
        <title>Genome Sequencing of the Endangered Kingdonia uniflora (Circaeasteraceae, Ranunculales) Reveals Potential Mechanisms of Evolutionary Specialization.</title>
        <authorList>
            <person name="Sun Y."/>
            <person name="Deng T."/>
            <person name="Zhang A."/>
            <person name="Moore M.J."/>
            <person name="Landis J.B."/>
            <person name="Lin N."/>
            <person name="Zhang H."/>
            <person name="Zhang X."/>
            <person name="Huang J."/>
            <person name="Zhang X."/>
            <person name="Sun H."/>
            <person name="Wang H."/>
        </authorList>
    </citation>
    <scope>NUCLEOTIDE SEQUENCE [LARGE SCALE GENOMIC DNA]</scope>
    <source>
        <strain evidence="3">TB1705</strain>
        <tissue evidence="3">Leaf</tissue>
    </source>
</reference>
<protein>
    <recommendedName>
        <fullName evidence="1">ATP-dependent DNA helicase</fullName>
        <ecNumber evidence="1">5.6.2.3</ecNumber>
    </recommendedName>
</protein>
<feature type="domain" description="DNA helicase Pif1-like DEAD-box helicase" evidence="2">
    <location>
        <begin position="97"/>
        <end position="160"/>
    </location>
</feature>
<keyword evidence="1" id="KW-0378">Hydrolase</keyword>
<evidence type="ECO:0000259" key="2">
    <source>
        <dbReference type="Pfam" id="PF05970"/>
    </source>
</evidence>
<keyword evidence="4" id="KW-1185">Reference proteome</keyword>
<gene>
    <name evidence="3" type="ORF">GIB67_032298</name>
</gene>
<comment type="cofactor">
    <cofactor evidence="1">
        <name>Mg(2+)</name>
        <dbReference type="ChEBI" id="CHEBI:18420"/>
    </cofactor>
</comment>